<protein>
    <submittedName>
        <fullName evidence="1">Uncharacterized protein</fullName>
    </submittedName>
</protein>
<dbReference type="Proteomes" id="UP001063166">
    <property type="component" value="Unassembled WGS sequence"/>
</dbReference>
<dbReference type="OrthoDB" id="2994853at2759"/>
<accession>A0A9P3PFN5</accession>
<gene>
    <name evidence="1" type="ORF">LshimejAT787_0202190</name>
</gene>
<dbReference type="SUPFAM" id="SSF52047">
    <property type="entry name" value="RNI-like"/>
    <property type="match status" value="1"/>
</dbReference>
<sequence length="574" mass="65001">MISLVFDCATDNDFSGNRIVIVCRRSELLDTVKITDCLDPRRYNVKCVNPPPHRFILSRNRDRTESEQWSLDPVLKNSASPSRLCTIFFELVENSRLHSAPNFIVQLALLSQRPPEHALRILYDHTRVWTSTRESTVLFLESSHSLRPRVLTAYRRVELQGISAHSVRILPLSMRRVPFVHLPPAILTCVAQHAFGDRNIGWRSGLLSFGLVCKAWTPLLDLYFSNSHNLEVVDLDQADASKVARSLERRPERGALIQKFSPYEYRLHFLSNADDWKTFWQSQNAILRLATAVKHLHITCTHQSLFEDFVATLCLLKNVRSLRVSSAPSACSTLEASTELRSLTTYDIQHIISQWMHLRSLYLFNWNLVDANVNPNSNGALAPETTQAFQMMCKIEVLTLHNGVLTGPQLVAFTSPARPVPSLHTVDICNIHGLNNRDLLAFLSQISPSLGSLAIHGCVIPREPNEEYALDSIMPQMVRIYDLKSDGDIASPLVLARKVRRERGDRREKDSITITYSLSMELRNMVKALEDCNWDSVNICWGGAVDDGLLETALKITESRGIKFTLVAFPRPLE</sequence>
<evidence type="ECO:0000313" key="1">
    <source>
        <dbReference type="EMBL" id="GLB34654.1"/>
    </source>
</evidence>
<dbReference type="EMBL" id="BRPK01000002">
    <property type="protein sequence ID" value="GLB34654.1"/>
    <property type="molecule type" value="Genomic_DNA"/>
</dbReference>
<dbReference type="AlphaFoldDB" id="A0A9P3PFN5"/>
<reference evidence="1" key="1">
    <citation type="submission" date="2022-07" db="EMBL/GenBank/DDBJ databases">
        <title>The genome of Lyophyllum shimeji provides insight into the initial evolution of ectomycorrhizal fungal genome.</title>
        <authorList>
            <person name="Kobayashi Y."/>
            <person name="Shibata T."/>
            <person name="Hirakawa H."/>
            <person name="Shigenobu S."/>
            <person name="Nishiyama T."/>
            <person name="Yamada A."/>
            <person name="Hasebe M."/>
            <person name="Kawaguchi M."/>
        </authorList>
    </citation>
    <scope>NUCLEOTIDE SEQUENCE</scope>
    <source>
        <strain evidence="1">AT787</strain>
    </source>
</reference>
<proteinExistence type="predicted"/>
<comment type="caution">
    <text evidence="1">The sequence shown here is derived from an EMBL/GenBank/DDBJ whole genome shotgun (WGS) entry which is preliminary data.</text>
</comment>
<organism evidence="1 2">
    <name type="scientific">Lyophyllum shimeji</name>
    <name type="common">Hon-shimeji</name>
    <name type="synonym">Tricholoma shimeji</name>
    <dbReference type="NCBI Taxonomy" id="47721"/>
    <lineage>
        <taxon>Eukaryota</taxon>
        <taxon>Fungi</taxon>
        <taxon>Dikarya</taxon>
        <taxon>Basidiomycota</taxon>
        <taxon>Agaricomycotina</taxon>
        <taxon>Agaricomycetes</taxon>
        <taxon>Agaricomycetidae</taxon>
        <taxon>Agaricales</taxon>
        <taxon>Tricholomatineae</taxon>
        <taxon>Lyophyllaceae</taxon>
        <taxon>Lyophyllum</taxon>
    </lineage>
</organism>
<name>A0A9P3PFN5_LYOSH</name>
<dbReference type="Gene3D" id="3.80.10.10">
    <property type="entry name" value="Ribonuclease Inhibitor"/>
    <property type="match status" value="1"/>
</dbReference>
<evidence type="ECO:0000313" key="2">
    <source>
        <dbReference type="Proteomes" id="UP001063166"/>
    </source>
</evidence>
<dbReference type="InterPro" id="IPR032675">
    <property type="entry name" value="LRR_dom_sf"/>
</dbReference>
<keyword evidence="2" id="KW-1185">Reference proteome</keyword>